<comment type="caution">
    <text evidence="3">The sequence shown here is derived from an EMBL/GenBank/DDBJ whole genome shotgun (WGS) entry which is preliminary data.</text>
</comment>
<feature type="region of interest" description="Disordered" evidence="1">
    <location>
        <begin position="173"/>
        <end position="209"/>
    </location>
</feature>
<keyword evidence="4" id="KW-1185">Reference proteome</keyword>
<organism evidence="3 4">
    <name type="scientific">Trichinella pseudospiralis</name>
    <name type="common">Parasitic roundworm</name>
    <dbReference type="NCBI Taxonomy" id="6337"/>
    <lineage>
        <taxon>Eukaryota</taxon>
        <taxon>Metazoa</taxon>
        <taxon>Ecdysozoa</taxon>
        <taxon>Nematoda</taxon>
        <taxon>Enoplea</taxon>
        <taxon>Dorylaimia</taxon>
        <taxon>Trichinellida</taxon>
        <taxon>Trichinellidae</taxon>
        <taxon>Trichinella</taxon>
    </lineage>
</organism>
<feature type="transmembrane region" description="Helical" evidence="2">
    <location>
        <begin position="47"/>
        <end position="65"/>
    </location>
</feature>
<feature type="transmembrane region" description="Helical" evidence="2">
    <location>
        <begin position="85"/>
        <end position="105"/>
    </location>
</feature>
<dbReference type="EMBL" id="JYDT01000099">
    <property type="protein sequence ID" value="KRY85072.1"/>
    <property type="molecule type" value="Genomic_DNA"/>
</dbReference>
<dbReference type="OrthoDB" id="5937440at2759"/>
<proteinExistence type="predicted"/>
<keyword evidence="2" id="KW-0812">Transmembrane</keyword>
<accession>A0A0V1FGD8</accession>
<reference evidence="3 4" key="1">
    <citation type="submission" date="2015-01" db="EMBL/GenBank/DDBJ databases">
        <title>Evolution of Trichinella species and genotypes.</title>
        <authorList>
            <person name="Korhonen P.K."/>
            <person name="Edoardo P."/>
            <person name="Giuseppe L.R."/>
            <person name="Gasser R.B."/>
        </authorList>
    </citation>
    <scope>NUCLEOTIDE SEQUENCE [LARGE SCALE GENOMIC DNA]</scope>
    <source>
        <strain evidence="3">ISS470</strain>
    </source>
</reference>
<protein>
    <submittedName>
        <fullName evidence="3">Uncharacterized protein</fullName>
    </submittedName>
</protein>
<name>A0A0V1FGD8_TRIPS</name>
<keyword evidence="2" id="KW-1133">Transmembrane helix</keyword>
<sequence length="209" mass="24172">MHFARNILLLFKIFDFKITDLKNCIQRIAKRYNCHVKLSPAIYKQRLTEFVISFAFVLTGVSSLVSKMLFRILRYEDVQRLKLATLLGTMILAVIVAIIFLYLWYRSRSKVAQAWGRRRAVRYPPPFMGTRMYGIPPPPYSRNSTSERTGGRKLNPTAIRPAFVMRKCEELKKKNTKRSPMKSSEPMYSELKKDNAPPNFGNGAITTNL</sequence>
<evidence type="ECO:0000256" key="2">
    <source>
        <dbReference type="SAM" id="Phobius"/>
    </source>
</evidence>
<dbReference type="Proteomes" id="UP000054995">
    <property type="component" value="Unassembled WGS sequence"/>
</dbReference>
<evidence type="ECO:0000313" key="4">
    <source>
        <dbReference type="Proteomes" id="UP000054995"/>
    </source>
</evidence>
<dbReference type="AlphaFoldDB" id="A0A0V1FGD8"/>
<keyword evidence="2" id="KW-0472">Membrane</keyword>
<evidence type="ECO:0000313" key="3">
    <source>
        <dbReference type="EMBL" id="KRY85072.1"/>
    </source>
</evidence>
<evidence type="ECO:0000256" key="1">
    <source>
        <dbReference type="SAM" id="MobiDB-lite"/>
    </source>
</evidence>
<gene>
    <name evidence="3" type="ORF">T4D_8340</name>
</gene>